<feature type="binding site" evidence="3">
    <location>
        <position position="258"/>
    </location>
    <ligand>
        <name>FAD</name>
        <dbReference type="ChEBI" id="CHEBI:57692"/>
    </ligand>
</feature>
<dbReference type="Gene3D" id="3.50.50.60">
    <property type="entry name" value="FAD/NAD(P)-binding domain"/>
    <property type="match status" value="1"/>
</dbReference>
<evidence type="ECO:0000313" key="7">
    <source>
        <dbReference type="Proteomes" id="UP000308549"/>
    </source>
</evidence>
<comment type="similarity">
    <text evidence="1">Belongs to the GMC oxidoreductase family.</text>
</comment>
<feature type="chain" id="PRO_5020345468" description="Glucose-methanol-choline oxidoreductase N-terminal domain-containing protein" evidence="4">
    <location>
        <begin position="16"/>
        <end position="604"/>
    </location>
</feature>
<dbReference type="InterPro" id="IPR036188">
    <property type="entry name" value="FAD/NAD-bd_sf"/>
</dbReference>
<name>A0A4U0UAI6_9PEZI</name>
<dbReference type="PANTHER" id="PTHR11552:SF138">
    <property type="entry name" value="DEHYDROGENASE PKFF-RELATED"/>
    <property type="match status" value="1"/>
</dbReference>
<dbReference type="SUPFAM" id="SSF54373">
    <property type="entry name" value="FAD-linked reductases, C-terminal domain"/>
    <property type="match status" value="1"/>
</dbReference>
<dbReference type="SUPFAM" id="SSF51905">
    <property type="entry name" value="FAD/NAD(P)-binding domain"/>
    <property type="match status" value="1"/>
</dbReference>
<dbReference type="PIRSF" id="PIRSF000137">
    <property type="entry name" value="Alcohol_oxidase"/>
    <property type="match status" value="1"/>
</dbReference>
<evidence type="ECO:0000256" key="2">
    <source>
        <dbReference type="ARBA" id="ARBA00023180"/>
    </source>
</evidence>
<evidence type="ECO:0000313" key="6">
    <source>
        <dbReference type="EMBL" id="TKA32400.1"/>
    </source>
</evidence>
<dbReference type="InterPro" id="IPR012132">
    <property type="entry name" value="GMC_OxRdtase"/>
</dbReference>
<organism evidence="6 7">
    <name type="scientific">Salinomyces thailandicus</name>
    <dbReference type="NCBI Taxonomy" id="706561"/>
    <lineage>
        <taxon>Eukaryota</taxon>
        <taxon>Fungi</taxon>
        <taxon>Dikarya</taxon>
        <taxon>Ascomycota</taxon>
        <taxon>Pezizomycotina</taxon>
        <taxon>Dothideomycetes</taxon>
        <taxon>Dothideomycetidae</taxon>
        <taxon>Mycosphaerellales</taxon>
        <taxon>Teratosphaeriaceae</taxon>
        <taxon>Salinomyces</taxon>
    </lineage>
</organism>
<dbReference type="Pfam" id="PF00732">
    <property type="entry name" value="GMC_oxred_N"/>
    <property type="match status" value="1"/>
</dbReference>
<comment type="caution">
    <text evidence="6">The sequence shown here is derived from an EMBL/GenBank/DDBJ whole genome shotgun (WGS) entry which is preliminary data.</text>
</comment>
<dbReference type="GO" id="GO:0016614">
    <property type="term" value="F:oxidoreductase activity, acting on CH-OH group of donors"/>
    <property type="evidence" value="ECO:0007669"/>
    <property type="project" value="InterPro"/>
</dbReference>
<dbReference type="GO" id="GO:0050660">
    <property type="term" value="F:flavin adenine dinucleotide binding"/>
    <property type="evidence" value="ECO:0007669"/>
    <property type="project" value="InterPro"/>
</dbReference>
<dbReference type="GO" id="GO:0044550">
    <property type="term" value="P:secondary metabolite biosynthetic process"/>
    <property type="evidence" value="ECO:0007669"/>
    <property type="project" value="TreeGrafter"/>
</dbReference>
<dbReference type="InterPro" id="IPR000172">
    <property type="entry name" value="GMC_OxRdtase_N"/>
</dbReference>
<evidence type="ECO:0000256" key="1">
    <source>
        <dbReference type="ARBA" id="ARBA00010790"/>
    </source>
</evidence>
<gene>
    <name evidence="6" type="ORF">B0A50_01506</name>
</gene>
<dbReference type="OrthoDB" id="269227at2759"/>
<dbReference type="Pfam" id="PF05199">
    <property type="entry name" value="GMC_oxred_C"/>
    <property type="match status" value="1"/>
</dbReference>
<keyword evidence="4" id="KW-0732">Signal</keyword>
<dbReference type="PROSITE" id="PS00624">
    <property type="entry name" value="GMC_OXRED_2"/>
    <property type="match status" value="1"/>
</dbReference>
<reference evidence="6 7" key="1">
    <citation type="submission" date="2017-03" db="EMBL/GenBank/DDBJ databases">
        <title>Genomes of endolithic fungi from Antarctica.</title>
        <authorList>
            <person name="Coleine C."/>
            <person name="Masonjones S."/>
            <person name="Stajich J.E."/>
        </authorList>
    </citation>
    <scope>NUCLEOTIDE SEQUENCE [LARGE SCALE GENOMIC DNA]</scope>
    <source>
        <strain evidence="6 7">CCFEE 6315</strain>
    </source>
</reference>
<keyword evidence="3" id="KW-0274">FAD</keyword>
<dbReference type="InterPro" id="IPR007867">
    <property type="entry name" value="GMC_OxRtase_C"/>
</dbReference>
<evidence type="ECO:0000256" key="3">
    <source>
        <dbReference type="PIRSR" id="PIRSR000137-2"/>
    </source>
</evidence>
<feature type="signal peptide" evidence="4">
    <location>
        <begin position="1"/>
        <end position="15"/>
    </location>
</feature>
<feature type="domain" description="Glucose-methanol-choline oxidoreductase N-terminal" evidence="5">
    <location>
        <begin position="294"/>
        <end position="308"/>
    </location>
</feature>
<accession>A0A4U0UAI6</accession>
<dbReference type="Gene3D" id="3.30.560.10">
    <property type="entry name" value="Glucose Oxidase, domain 3"/>
    <property type="match status" value="1"/>
</dbReference>
<proteinExistence type="inferred from homology"/>
<protein>
    <recommendedName>
        <fullName evidence="5">Glucose-methanol-choline oxidoreductase N-terminal domain-containing protein</fullName>
    </recommendedName>
</protein>
<evidence type="ECO:0000256" key="4">
    <source>
        <dbReference type="SAM" id="SignalP"/>
    </source>
</evidence>
<keyword evidence="3" id="KW-0285">Flavoprotein</keyword>
<dbReference type="PANTHER" id="PTHR11552">
    <property type="entry name" value="GLUCOSE-METHANOL-CHOLINE GMC OXIDOREDUCTASE"/>
    <property type="match status" value="1"/>
</dbReference>
<evidence type="ECO:0000259" key="5">
    <source>
        <dbReference type="PROSITE" id="PS00624"/>
    </source>
</evidence>
<dbReference type="Proteomes" id="UP000308549">
    <property type="component" value="Unassembled WGS sequence"/>
</dbReference>
<dbReference type="AlphaFoldDB" id="A0A4U0UAI6"/>
<dbReference type="EMBL" id="NAJL01000005">
    <property type="protein sequence ID" value="TKA32400.1"/>
    <property type="molecule type" value="Genomic_DNA"/>
</dbReference>
<feature type="binding site" evidence="3">
    <location>
        <begin position="115"/>
        <end position="118"/>
    </location>
    <ligand>
        <name>FAD</name>
        <dbReference type="ChEBI" id="CHEBI:57692"/>
    </ligand>
</feature>
<keyword evidence="2" id="KW-0325">Glycoprotein</keyword>
<sequence>MFLQLSAVLLSTANATFDYVVVGAGTAGSALATRLAQDGRYSVAVLEAGSFYELDNSNRSVVPGYDFYSSGFTPDLQGVNPLIDWEFVTTPQKGAAGKRKHYPRGKCLGGSSARNYMVYQRPSIGTMQRWADEVGDQSWTWNGTLPYYARSATFTPPKPGVRPDNATPGYDTSVFAGGPVQASYPNYASPFGPHVFKGWSELGETVRERGMESGDLLGHQWVPQSLEPRTQERSSGETSYLALALRTTKLSVYTHALVKRVLFHQDKTATGVEVETAGQRYTVSASKEVILSAGAFQSPQLLMVSGVGPAETLQKYDIPVVVDRPGVGQDMQDNPLFGITYAVNIETGSTYMNDPSRLAQAVEQYNANRTGYLTTAGAEVLSFQKLATDPTTNISAQARRALDWVPDDWPDMQYWSFTQWIGPQLGSLPPDARNYASMSASNVAPLSRGSLTIQSPDMADAPVIDPNWMTDPTDQELAVAAMRRLRALWNTPSLQGLVDGEEAFPGPNVTTYADLLATVHEQTSTFGHASRTCKMGSANDSMAVVDSKARVFGVKGLRVVDISAFPFLPPGQPQATVYMFGEKIADEILHGGEGHGTRPYGKPW</sequence>
<keyword evidence="7" id="KW-1185">Reference proteome</keyword>
<comment type="cofactor">
    <cofactor evidence="3">
        <name>FAD</name>
        <dbReference type="ChEBI" id="CHEBI:57692"/>
    </cofactor>
</comment>
<feature type="binding site" evidence="3">
    <location>
        <begin position="573"/>
        <end position="574"/>
    </location>
    <ligand>
        <name>FAD</name>
        <dbReference type="ChEBI" id="CHEBI:57692"/>
    </ligand>
</feature>